<feature type="compositionally biased region" description="Acidic residues" evidence="1">
    <location>
        <begin position="534"/>
        <end position="545"/>
    </location>
</feature>
<feature type="compositionally biased region" description="Basic and acidic residues" evidence="1">
    <location>
        <begin position="337"/>
        <end position="354"/>
    </location>
</feature>
<evidence type="ECO:0000313" key="2">
    <source>
        <dbReference type="EMBL" id="CAD9279951.1"/>
    </source>
</evidence>
<evidence type="ECO:0000256" key="1">
    <source>
        <dbReference type="SAM" id="MobiDB-lite"/>
    </source>
</evidence>
<gene>
    <name evidence="2" type="ORF">GOCE00092_LOCUS8861</name>
</gene>
<feature type="compositionally biased region" description="Basic and acidic residues" evidence="1">
    <location>
        <begin position="161"/>
        <end position="192"/>
    </location>
</feature>
<name>A0A7S1Y6N8_9STRA</name>
<feature type="compositionally biased region" description="Gly residues" evidence="1">
    <location>
        <begin position="607"/>
        <end position="619"/>
    </location>
</feature>
<organism evidence="2">
    <name type="scientific">Grammatophora oceanica</name>
    <dbReference type="NCBI Taxonomy" id="210454"/>
    <lineage>
        <taxon>Eukaryota</taxon>
        <taxon>Sar</taxon>
        <taxon>Stramenopiles</taxon>
        <taxon>Ochrophyta</taxon>
        <taxon>Bacillariophyta</taxon>
        <taxon>Fragilariophyceae</taxon>
        <taxon>Fragilariophycidae</taxon>
        <taxon>Rhabdonematales</taxon>
        <taxon>Grammatophoraceae</taxon>
        <taxon>Grammatophora</taxon>
    </lineage>
</organism>
<feature type="region of interest" description="Disordered" evidence="1">
    <location>
        <begin position="596"/>
        <end position="633"/>
    </location>
</feature>
<protein>
    <submittedName>
        <fullName evidence="2">Uncharacterized protein</fullName>
    </submittedName>
</protein>
<feature type="compositionally biased region" description="Low complexity" evidence="1">
    <location>
        <begin position="596"/>
        <end position="606"/>
    </location>
</feature>
<feature type="region of interest" description="Disordered" evidence="1">
    <location>
        <begin position="1"/>
        <end position="380"/>
    </location>
</feature>
<sequence length="668" mass="70688">MARSYHHSDSGGKKKFGKNLNKQLKASAAPPIASPTSKSSSSRNGLLLLSTNKRSSSGGLLSSKTRVSAVPPAPSASNGRSDSFASTHEALLDAVSGTPRVDLQQQPAWASEKESDSHVNHNGSTAPTVDAITVQSTESSDAPAPPESTPAEDQTEYMSRLAHEKAEERRKEEQTLEKQRTVGAESRLRELEESMPGSEPPKQRSLWVPDDYAAGGQFSPEAPVERTLWEPQTTEKSTSRSNETKKGKSNGKAAEEKASPKTASATPASDSMPEGPVIHLSSYEDRSRGESRNGAAGPRMLFDPKSGSMIEFKQETPRANGTRRSKVRGKNGTNETPDTRGRKGKQGRKDDTLSGRKKRGDGPSTKTDTKQGRKIRNTEHRLPRTLGVLYVRDKKGSAPYCADGCDGDLGYGSHSVRGGRIRNPVAHAKFVQAQQQQQFTYNGADKSQDYSFNDTDGSGGYGSGYAEEKPQELELVKGDEKLELLTGAPESPTLKATAMEWAPSGAALAAAIAHSNGGGGGSVKSESIATAQQTDDEEEADDSDPMDFIGLGFDPTQNMADVMQSPALQKETSHLEGVDLSKLALDGTPAKNIFSSYSTSSPWGTSGTNGSGDAWGGMLGKSPAATTSNADGAGSPFLSLTTRNNNTWGGGLTGFSTAVLSQDGVSGD</sequence>
<feature type="compositionally biased region" description="Polar residues" evidence="1">
    <location>
        <begin position="230"/>
        <end position="241"/>
    </location>
</feature>
<dbReference type="EMBL" id="HBGK01017595">
    <property type="protein sequence ID" value="CAD9279951.1"/>
    <property type="molecule type" value="Transcribed_RNA"/>
</dbReference>
<feature type="compositionally biased region" description="Low complexity" evidence="1">
    <location>
        <begin position="260"/>
        <end position="271"/>
    </location>
</feature>
<feature type="compositionally biased region" description="Polar residues" evidence="1">
    <location>
        <begin position="120"/>
        <end position="140"/>
    </location>
</feature>
<feature type="compositionally biased region" description="Basic and acidic residues" evidence="1">
    <location>
        <begin position="282"/>
        <end position="291"/>
    </location>
</feature>
<feature type="region of interest" description="Disordered" evidence="1">
    <location>
        <begin position="515"/>
        <end position="558"/>
    </location>
</feature>
<dbReference type="AlphaFoldDB" id="A0A7S1Y6N8"/>
<reference evidence="2" key="1">
    <citation type="submission" date="2021-01" db="EMBL/GenBank/DDBJ databases">
        <authorList>
            <person name="Corre E."/>
            <person name="Pelletier E."/>
            <person name="Niang G."/>
            <person name="Scheremetjew M."/>
            <person name="Finn R."/>
            <person name="Kale V."/>
            <person name="Holt S."/>
            <person name="Cochrane G."/>
            <person name="Meng A."/>
            <person name="Brown T."/>
            <person name="Cohen L."/>
        </authorList>
    </citation>
    <scope>NUCLEOTIDE SEQUENCE</scope>
    <source>
        <strain evidence="2">CCMP 410</strain>
    </source>
</reference>
<feature type="compositionally biased region" description="Low complexity" evidence="1">
    <location>
        <begin position="18"/>
        <end position="63"/>
    </location>
</feature>
<feature type="compositionally biased region" description="Polar residues" evidence="1">
    <location>
        <begin position="75"/>
        <end position="86"/>
    </location>
</feature>
<accession>A0A7S1Y6N8</accession>
<feature type="compositionally biased region" description="Basic and acidic residues" evidence="1">
    <location>
        <begin position="1"/>
        <end position="12"/>
    </location>
</feature>
<proteinExistence type="predicted"/>
<feature type="compositionally biased region" description="Basic and acidic residues" evidence="1">
    <location>
        <begin position="367"/>
        <end position="380"/>
    </location>
</feature>